<keyword evidence="2 11" id="KW-0812">Transmembrane</keyword>
<evidence type="ECO:0000256" key="3">
    <source>
        <dbReference type="ARBA" id="ARBA00022723"/>
    </source>
</evidence>
<evidence type="ECO:0000259" key="12">
    <source>
        <dbReference type="PROSITE" id="PS51845"/>
    </source>
</evidence>
<evidence type="ECO:0000256" key="2">
    <source>
        <dbReference type="ARBA" id="ARBA00022692"/>
    </source>
</evidence>
<dbReference type="GO" id="GO:0005216">
    <property type="term" value="F:monoatomic ion channel activity"/>
    <property type="evidence" value="ECO:0007669"/>
    <property type="project" value="InterPro"/>
</dbReference>
<dbReference type="AlphaFoldDB" id="A0A1R2CCT1"/>
<dbReference type="PROSITE" id="PS51845">
    <property type="entry name" value="PDEASE_I_2"/>
    <property type="match status" value="1"/>
</dbReference>
<feature type="domain" description="PDEase" evidence="12">
    <location>
        <begin position="303"/>
        <end position="648"/>
    </location>
</feature>
<evidence type="ECO:0000256" key="7">
    <source>
        <dbReference type="PIRSR" id="PIRSR623088-1"/>
    </source>
</evidence>
<feature type="binding site" evidence="8">
    <location>
        <position position="605"/>
    </location>
    <ligand>
        <name>AMP</name>
        <dbReference type="ChEBI" id="CHEBI:456215"/>
    </ligand>
</feature>
<comment type="caution">
    <text evidence="13">The sequence shown here is derived from an EMBL/GenBank/DDBJ whole genome shotgun (WGS) entry which is preliminary data.</text>
</comment>
<dbReference type="GO" id="GO:0046872">
    <property type="term" value="F:metal ion binding"/>
    <property type="evidence" value="ECO:0007669"/>
    <property type="project" value="UniProtKB-KW"/>
</dbReference>
<feature type="binding site" evidence="9">
    <location>
        <position position="421"/>
    </location>
    <ligand>
        <name>Zn(2+)</name>
        <dbReference type="ChEBI" id="CHEBI:29105"/>
        <label>1</label>
    </ligand>
</feature>
<reference evidence="13 14" key="1">
    <citation type="submission" date="2016-11" db="EMBL/GenBank/DDBJ databases">
        <title>The macronuclear genome of Stentor coeruleus: a giant cell with tiny introns.</title>
        <authorList>
            <person name="Slabodnick M."/>
            <person name="Ruby J.G."/>
            <person name="Reiff S.B."/>
            <person name="Swart E.C."/>
            <person name="Gosai S."/>
            <person name="Prabakaran S."/>
            <person name="Witkowska E."/>
            <person name="Larue G.E."/>
            <person name="Fisher S."/>
            <person name="Freeman R.M."/>
            <person name="Gunawardena J."/>
            <person name="Chu W."/>
            <person name="Stover N.A."/>
            <person name="Gregory B.D."/>
            <person name="Nowacki M."/>
            <person name="Derisi J."/>
            <person name="Roy S.W."/>
            <person name="Marshall W.F."/>
            <person name="Sood P."/>
        </authorList>
    </citation>
    <scope>NUCLEOTIDE SEQUENCE [LARGE SCALE GENOMIC DNA]</scope>
    <source>
        <strain evidence="13">WM001</strain>
    </source>
</reference>
<name>A0A1R2CCT1_9CILI</name>
<evidence type="ECO:0000256" key="9">
    <source>
        <dbReference type="PIRSR" id="PIRSR623088-3"/>
    </source>
</evidence>
<feature type="binding site" evidence="9">
    <location>
        <position position="422"/>
    </location>
    <ligand>
        <name>Zn(2+)</name>
        <dbReference type="ChEBI" id="CHEBI:29105"/>
        <label>2</label>
    </ligand>
</feature>
<dbReference type="Pfam" id="PF00520">
    <property type="entry name" value="Ion_trans"/>
    <property type="match status" value="1"/>
</dbReference>
<feature type="binding site" evidence="9">
    <location>
        <position position="422"/>
    </location>
    <ligand>
        <name>Zn(2+)</name>
        <dbReference type="ChEBI" id="CHEBI:29105"/>
        <label>1</label>
    </ligand>
</feature>
<feature type="binding site" evidence="9">
    <location>
        <position position="554"/>
    </location>
    <ligand>
        <name>Zn(2+)</name>
        <dbReference type="ChEBI" id="CHEBI:29105"/>
        <label>1</label>
    </ligand>
</feature>
<evidence type="ECO:0000256" key="8">
    <source>
        <dbReference type="PIRSR" id="PIRSR623088-2"/>
    </source>
</evidence>
<gene>
    <name evidence="13" type="ORF">SteCoe_11537</name>
</gene>
<dbReference type="Pfam" id="PF00233">
    <property type="entry name" value="PDEase_I"/>
    <property type="match status" value="1"/>
</dbReference>
<dbReference type="EC" id="3.1.4.-" evidence="10"/>
<evidence type="ECO:0000313" key="13">
    <source>
        <dbReference type="EMBL" id="OMJ86834.1"/>
    </source>
</evidence>
<evidence type="ECO:0000256" key="4">
    <source>
        <dbReference type="ARBA" id="ARBA00022801"/>
    </source>
</evidence>
<dbReference type="InterPro" id="IPR027359">
    <property type="entry name" value="Volt_channel_dom_sf"/>
</dbReference>
<dbReference type="Gene3D" id="1.20.120.350">
    <property type="entry name" value="Voltage-gated potassium channels. Chain C"/>
    <property type="match status" value="1"/>
</dbReference>
<evidence type="ECO:0000256" key="10">
    <source>
        <dbReference type="RuleBase" id="RU363067"/>
    </source>
</evidence>
<dbReference type="Proteomes" id="UP000187209">
    <property type="component" value="Unassembled WGS sequence"/>
</dbReference>
<feature type="transmembrane region" description="Helical" evidence="11">
    <location>
        <begin position="86"/>
        <end position="108"/>
    </location>
</feature>
<feature type="transmembrane region" description="Helical" evidence="11">
    <location>
        <begin position="120"/>
        <end position="141"/>
    </location>
</feature>
<dbReference type="PROSITE" id="PS00126">
    <property type="entry name" value="PDEASE_I_1"/>
    <property type="match status" value="1"/>
</dbReference>
<dbReference type="GO" id="GO:0004114">
    <property type="term" value="F:3',5'-cyclic-nucleotide phosphodiesterase activity"/>
    <property type="evidence" value="ECO:0007669"/>
    <property type="project" value="InterPro"/>
</dbReference>
<evidence type="ECO:0000313" key="14">
    <source>
        <dbReference type="Proteomes" id="UP000187209"/>
    </source>
</evidence>
<dbReference type="SUPFAM" id="SSF81324">
    <property type="entry name" value="Voltage-gated potassium channels"/>
    <property type="match status" value="1"/>
</dbReference>
<dbReference type="InterPro" id="IPR023088">
    <property type="entry name" value="PDEase"/>
</dbReference>
<dbReference type="GO" id="GO:0007165">
    <property type="term" value="P:signal transduction"/>
    <property type="evidence" value="ECO:0007669"/>
    <property type="project" value="InterPro"/>
</dbReference>
<feature type="binding site" evidence="9">
    <location>
        <position position="383"/>
    </location>
    <ligand>
        <name>Zn(2+)</name>
        <dbReference type="ChEBI" id="CHEBI:29105"/>
        <label>1</label>
    </ligand>
</feature>
<dbReference type="SUPFAM" id="SSF109604">
    <property type="entry name" value="HD-domain/PDEase-like"/>
    <property type="match status" value="1"/>
</dbReference>
<dbReference type="PANTHER" id="PTHR11347">
    <property type="entry name" value="CYCLIC NUCLEOTIDE PHOSPHODIESTERASE"/>
    <property type="match status" value="1"/>
</dbReference>
<evidence type="ECO:0000256" key="5">
    <source>
        <dbReference type="ARBA" id="ARBA00022989"/>
    </source>
</evidence>
<accession>A0A1R2CCT1</accession>
<dbReference type="PRINTS" id="PR00387">
    <property type="entry name" value="PDIESTERASE1"/>
</dbReference>
<keyword evidence="5 11" id="KW-1133">Transmembrane helix</keyword>
<proteinExistence type="inferred from homology"/>
<keyword evidence="4 10" id="KW-0378">Hydrolase</keyword>
<keyword evidence="14" id="KW-1185">Reference proteome</keyword>
<comment type="cofactor">
    <cofactor evidence="10">
        <name>a divalent metal cation</name>
        <dbReference type="ChEBI" id="CHEBI:60240"/>
    </cofactor>
    <text evidence="10">Binds 2 divalent metal cations per subunit. Site 1 may preferentially bind zinc ions, while site 2 has a preference for magnesium and/or manganese ions.</text>
</comment>
<dbReference type="GO" id="GO:0016020">
    <property type="term" value="C:membrane"/>
    <property type="evidence" value="ECO:0007669"/>
    <property type="project" value="UniProtKB-SubCell"/>
</dbReference>
<keyword evidence="6 11" id="KW-0472">Membrane</keyword>
<comment type="subcellular location">
    <subcellularLocation>
        <location evidence="1">Membrane</location>
        <topology evidence="1">Multi-pass membrane protein</topology>
    </subcellularLocation>
</comment>
<feature type="binding site" evidence="8">
    <location>
        <position position="554"/>
    </location>
    <ligand>
        <name>AMP</name>
        <dbReference type="ChEBI" id="CHEBI:456215"/>
    </ligand>
</feature>
<dbReference type="InterPro" id="IPR023174">
    <property type="entry name" value="PDEase_CS"/>
</dbReference>
<organism evidence="13 14">
    <name type="scientific">Stentor coeruleus</name>
    <dbReference type="NCBI Taxonomy" id="5963"/>
    <lineage>
        <taxon>Eukaryota</taxon>
        <taxon>Sar</taxon>
        <taxon>Alveolata</taxon>
        <taxon>Ciliophora</taxon>
        <taxon>Postciliodesmatophora</taxon>
        <taxon>Heterotrichea</taxon>
        <taxon>Heterotrichida</taxon>
        <taxon>Stentoridae</taxon>
        <taxon>Stentor</taxon>
    </lineage>
</organism>
<protein>
    <recommendedName>
        <fullName evidence="10">Phosphodiesterase</fullName>
        <ecNumber evidence="10">3.1.4.-</ecNumber>
    </recommendedName>
</protein>
<dbReference type="Gene3D" id="1.10.1300.10">
    <property type="entry name" value="3'5'-cyclic nucleotide phosphodiesterase, catalytic domain"/>
    <property type="match status" value="1"/>
</dbReference>
<feature type="transmembrane region" description="Helical" evidence="11">
    <location>
        <begin position="148"/>
        <end position="170"/>
    </location>
</feature>
<dbReference type="EMBL" id="MPUH01000193">
    <property type="protein sequence ID" value="OMJ86834.1"/>
    <property type="molecule type" value="Genomic_DNA"/>
</dbReference>
<evidence type="ECO:0000256" key="1">
    <source>
        <dbReference type="ARBA" id="ARBA00004141"/>
    </source>
</evidence>
<keyword evidence="3 9" id="KW-0479">Metal-binding</keyword>
<dbReference type="InterPro" id="IPR036971">
    <property type="entry name" value="PDEase_catalytic_dom_sf"/>
</dbReference>
<dbReference type="InterPro" id="IPR005821">
    <property type="entry name" value="Ion_trans_dom"/>
</dbReference>
<dbReference type="OrthoDB" id="189220at2759"/>
<feature type="active site" description="Proton donor" evidence="7">
    <location>
        <position position="379"/>
    </location>
</feature>
<evidence type="ECO:0000256" key="11">
    <source>
        <dbReference type="SAM" id="Phobius"/>
    </source>
</evidence>
<feature type="binding site" evidence="8">
    <location>
        <position position="422"/>
    </location>
    <ligand>
        <name>AMP</name>
        <dbReference type="ChEBI" id="CHEBI:456215"/>
    </ligand>
</feature>
<dbReference type="InterPro" id="IPR002073">
    <property type="entry name" value="PDEase_catalytic_dom"/>
</dbReference>
<comment type="similarity">
    <text evidence="10">Belongs to the cyclic nucleotide phosphodiesterase family.</text>
</comment>
<evidence type="ECO:0000256" key="6">
    <source>
        <dbReference type="ARBA" id="ARBA00023136"/>
    </source>
</evidence>
<feature type="binding site" evidence="8">
    <location>
        <begin position="379"/>
        <end position="383"/>
    </location>
    <ligand>
        <name>AMP</name>
        <dbReference type="ChEBI" id="CHEBI:456215"/>
    </ligand>
</feature>
<sequence length="651" mass="75818">MSEQNSQSLRISKTRSKTRRISQILGNKNEGVVFNYQTVDHQETKGPSNIKLEDILCVVFNYQTVDHQETKGPSNIKLEDILSNKLIAGFLSLLIIIYTILVIIRISFETETDVYSTELDILELVFLSFFIVEVLLRVLVYRLLYFKYIWNIFDVIIIAVCLIVIISSLVNSNITQNQAFKLGKILRIFRLFLMFRKINIIKKYKEKISKRKSAVVNLSSPSEKVIEILTSVLEMEWIIYHSSLKADIEWCIYMIKEQKIYQTNIRADKEEFRDFVNWAVNGQLDEIEEETPAKTDTFIKVVATENYGSEIESLLADSHKWDFDIFRFDKATEGRSLEIITDHLFSLYNLYLTQSFDSMRFLNFIRGIQLGYHKENLYHNSIHAADVVQSYYYFLSSCQAIDICQLMDSDIAVCLISAAIHDYDHPGLNNIYLINTSNSLAITYNDKSVLENFHVASAFKLLGEEKNNFMEKVQREEKKKIRFKIISLVLATDFARHFNDLGKFQLRFSSSGVKDDDDKLLVMERKFQLRFSSSGVKDDDDKLLAMEMMMHASDVGNPSRPWKLCYEWATNVMNEFFAQGDKERDMGLQISNLCDRFTVSIPKSQIGFTELFIEPTFHVLEMLLPNVNENLKYITENKEYWKEILENNKSN</sequence>